<reference evidence="2 3" key="1">
    <citation type="submission" date="2019-01" db="EMBL/GenBank/DDBJ databases">
        <title>Sequencing of cultivated peanut Arachis hypogaea provides insights into genome evolution and oil improvement.</title>
        <authorList>
            <person name="Chen X."/>
        </authorList>
    </citation>
    <scope>NUCLEOTIDE SEQUENCE [LARGE SCALE GENOMIC DNA]</scope>
    <source>
        <strain evidence="3">cv. Fuhuasheng</strain>
        <tissue evidence="2">Leaves</tissue>
    </source>
</reference>
<evidence type="ECO:0000256" key="1">
    <source>
        <dbReference type="SAM" id="MobiDB-lite"/>
    </source>
</evidence>
<proteinExistence type="predicted"/>
<dbReference type="GO" id="GO:0005663">
    <property type="term" value="C:DNA replication factor C complex"/>
    <property type="evidence" value="ECO:0007669"/>
    <property type="project" value="TreeGrafter"/>
</dbReference>
<dbReference type="EMBL" id="SDMP01000021">
    <property type="protein sequence ID" value="RYQ80122.1"/>
    <property type="molecule type" value="Genomic_DNA"/>
</dbReference>
<evidence type="ECO:0008006" key="4">
    <source>
        <dbReference type="Google" id="ProtNLM"/>
    </source>
</evidence>
<dbReference type="FunFam" id="1.10.8.60:FF:000030">
    <property type="entry name" value="replication factor C subunit 3"/>
    <property type="match status" value="1"/>
</dbReference>
<evidence type="ECO:0000313" key="3">
    <source>
        <dbReference type="Proteomes" id="UP000289738"/>
    </source>
</evidence>
<evidence type="ECO:0000313" key="2">
    <source>
        <dbReference type="EMBL" id="RYQ80122.1"/>
    </source>
</evidence>
<keyword evidence="3" id="KW-1185">Reference proteome</keyword>
<dbReference type="FunFam" id="1.20.272.10:FF:000022">
    <property type="entry name" value="Replication factor C subunit 3"/>
    <property type="match status" value="1"/>
</dbReference>
<feature type="compositionally biased region" description="Low complexity" evidence="1">
    <location>
        <begin position="73"/>
        <end position="83"/>
    </location>
</feature>
<feature type="region of interest" description="Disordered" evidence="1">
    <location>
        <begin position="1"/>
        <end position="158"/>
    </location>
</feature>
<dbReference type="GO" id="GO:0006281">
    <property type="term" value="P:DNA repair"/>
    <property type="evidence" value="ECO:0007669"/>
    <property type="project" value="TreeGrafter"/>
</dbReference>
<dbReference type="InterPro" id="IPR008921">
    <property type="entry name" value="DNA_pol3_clamp-load_cplx_C"/>
</dbReference>
<feature type="region of interest" description="Disordered" evidence="1">
    <location>
        <begin position="294"/>
        <end position="336"/>
    </location>
</feature>
<feature type="compositionally biased region" description="Polar residues" evidence="1">
    <location>
        <begin position="312"/>
        <end position="326"/>
    </location>
</feature>
<feature type="compositionally biased region" description="Polar residues" evidence="1">
    <location>
        <begin position="1"/>
        <end position="10"/>
    </location>
</feature>
<dbReference type="InterPro" id="IPR027417">
    <property type="entry name" value="P-loop_NTPase"/>
</dbReference>
<name>A0A444WRT1_ARAHY</name>
<dbReference type="GO" id="GO:0003689">
    <property type="term" value="F:DNA clamp loader activity"/>
    <property type="evidence" value="ECO:0007669"/>
    <property type="project" value="TreeGrafter"/>
</dbReference>
<organism evidence="2 3">
    <name type="scientific">Arachis hypogaea</name>
    <name type="common">Peanut</name>
    <dbReference type="NCBI Taxonomy" id="3818"/>
    <lineage>
        <taxon>Eukaryota</taxon>
        <taxon>Viridiplantae</taxon>
        <taxon>Streptophyta</taxon>
        <taxon>Embryophyta</taxon>
        <taxon>Tracheophyta</taxon>
        <taxon>Spermatophyta</taxon>
        <taxon>Magnoliopsida</taxon>
        <taxon>eudicotyledons</taxon>
        <taxon>Gunneridae</taxon>
        <taxon>Pentapetalae</taxon>
        <taxon>rosids</taxon>
        <taxon>fabids</taxon>
        <taxon>Fabales</taxon>
        <taxon>Fabaceae</taxon>
        <taxon>Papilionoideae</taxon>
        <taxon>50 kb inversion clade</taxon>
        <taxon>dalbergioids sensu lato</taxon>
        <taxon>Dalbergieae</taxon>
        <taxon>Pterocarpus clade</taxon>
        <taxon>Arachis</taxon>
    </lineage>
</organism>
<comment type="caution">
    <text evidence="2">The sequence shown here is derived from an EMBL/GenBank/DDBJ whole genome shotgun (WGS) entry which is preliminary data.</text>
</comment>
<dbReference type="PANTHER" id="PTHR11669:SF25">
    <property type="entry name" value="OS02G0704966 PROTEIN"/>
    <property type="match status" value="1"/>
</dbReference>
<dbReference type="InterPro" id="IPR050238">
    <property type="entry name" value="DNA_Rep/Repair_Clamp_Loader"/>
</dbReference>
<dbReference type="Proteomes" id="UP000289738">
    <property type="component" value="Unassembled WGS sequence"/>
</dbReference>
<sequence length="739" mass="82845">MDNNRFSSQKHSTKSGYEPSDTETEWQEVPRHERERKNIALDSEDAKAFTLIAKSPLALHRRHQYNHSKFETETSSATTTIASVPSQPRRRQHHSKSPFKLRVAGDDDGDDTDDHGPPPSPIRGLNTRRNISPLPKPDVGRTVSPYSRKHHGSSGHVEVERVVDKSNYKRSVTAPRLREQQRRTTSPMARGMVLNAPSVAEINEIIAEVKLSNDPSTLDESMTSTTESIQPGDLFFSRESSALQGKKPSLLPQKLQQYGYYSPSPAGTAMSPHIRGLPASSVEDESNGNGMNIRGIASSGVSRSSSAVTSRKGGSSMTSDGSVKTTDSMRKFTANRKKSQKDASWFACMRTGNCRTSMKSPERKRPIETSFIGRAIVVESLPQFWADKHQPASLNGFICNKQEAQLLKELVSQGSCPHILLKGPSGSGKRELAMALLREIYGDACCNMSHELRSFPIQDKRPIKVCVSIASSAHHMELNVSMEPNAKYALLGLIKEISNIYAMTPEVSNVNFKPDYKVILLYGVDKAVENIQHMIKWIIDRYSDICKLVLCCEDDAAIVEPVKNRFKIIKVDAPQTHQIAEVLIHIAKREEIDVSLNFAAKIAIKSKQTLRKAIMALEACKAHNYPFSEEQPIPIGWEDMVIEVAAEILADPSFSRLLSIRGKFQMLLLDFVHPKLILQKLVEELLKRIEVSLKREVYYWHAYYERRLPPGTTALLKLEEFVAKFMSIYRKSCGTQQYV</sequence>
<dbReference type="FunFam" id="3.40.50.300:FF:001503">
    <property type="entry name" value="Replication factor C subunit 3"/>
    <property type="match status" value="1"/>
</dbReference>
<gene>
    <name evidence="2" type="ORF">Ahy_Scaffold1g106739</name>
</gene>
<dbReference type="Gene3D" id="1.10.8.60">
    <property type="match status" value="1"/>
</dbReference>
<feature type="compositionally biased region" description="Low complexity" evidence="1">
    <location>
        <begin position="294"/>
        <end position="308"/>
    </location>
</feature>
<dbReference type="GO" id="GO:0006261">
    <property type="term" value="P:DNA-templated DNA replication"/>
    <property type="evidence" value="ECO:0007669"/>
    <property type="project" value="TreeGrafter"/>
</dbReference>
<feature type="compositionally biased region" description="Basic and acidic residues" evidence="1">
    <location>
        <begin position="28"/>
        <end position="47"/>
    </location>
</feature>
<dbReference type="Gene3D" id="1.20.272.10">
    <property type="match status" value="1"/>
</dbReference>
<protein>
    <recommendedName>
        <fullName evidence="4">Replication factor C C-terminal domain-containing protein</fullName>
    </recommendedName>
</protein>
<dbReference type="PANTHER" id="PTHR11669">
    <property type="entry name" value="REPLICATION FACTOR C / DNA POLYMERASE III GAMMA-TAU SUBUNIT"/>
    <property type="match status" value="1"/>
</dbReference>
<feature type="compositionally biased region" description="Basic residues" evidence="1">
    <location>
        <begin position="88"/>
        <end position="99"/>
    </location>
</feature>
<dbReference type="GO" id="GO:0005634">
    <property type="term" value="C:nucleus"/>
    <property type="evidence" value="ECO:0007669"/>
    <property type="project" value="TreeGrafter"/>
</dbReference>
<accession>A0A444WRT1</accession>
<dbReference type="Gramene" id="arahy.Tifrunner.gnm2.ann2.Ah05g096500.1">
    <property type="protein sequence ID" value="arahy.Tifrunner.gnm2.ann2.Ah05g096500.1-CDS"/>
    <property type="gene ID" value="arahy.Tifrunner.gnm2.ann2.Ah05g096500"/>
</dbReference>
<dbReference type="Gene3D" id="3.40.50.300">
    <property type="entry name" value="P-loop containing nucleotide triphosphate hydrolases"/>
    <property type="match status" value="1"/>
</dbReference>
<dbReference type="Pfam" id="PF22534">
    <property type="entry name" value="RFC_C"/>
    <property type="match status" value="1"/>
</dbReference>
<dbReference type="GO" id="GO:0003677">
    <property type="term" value="F:DNA binding"/>
    <property type="evidence" value="ECO:0007669"/>
    <property type="project" value="InterPro"/>
</dbReference>
<dbReference type="SUPFAM" id="SSF48019">
    <property type="entry name" value="post-AAA+ oligomerization domain-like"/>
    <property type="match status" value="1"/>
</dbReference>
<dbReference type="AlphaFoldDB" id="A0A444WRT1"/>
<dbReference type="SMR" id="A0A444WRT1"/>
<dbReference type="SUPFAM" id="SSF52540">
    <property type="entry name" value="P-loop containing nucleoside triphosphate hydrolases"/>
    <property type="match status" value="1"/>
</dbReference>
<dbReference type="STRING" id="3818.A0A444WRT1"/>